<sequence>MSSQLSQPLLDGQIEPDEAEAPPPAASNNAARAPPVVLTPTYNTDHNAAESGITGILKSSSHPGALAWLYVLRIAAVGWYLFSGFVTRGQILHSVFACSFILQATTSFPGAILFSHGLFESDACIPDDSVLVVVLLSMDFWNARNVAGRRLVGLRFWNQVDEDGASYWVFECRDPSRPANPIDSRMFWIAIYVFPLLWFALLIVSLLRLKVEFVPIVILALVFNCTNAIGFTYADRDAKLRAANSLTSGWGLGGLSSLGGIGGQLLSGAVQKSVGRVFGA</sequence>
<dbReference type="EMBL" id="DF848888">
    <property type="protein sequence ID" value="GAT55067.1"/>
    <property type="molecule type" value="Genomic_DNA"/>
</dbReference>
<accession>A0ABQ0LVH0</accession>
<keyword evidence="7 8" id="KW-0472">Membrane</keyword>
<keyword evidence="11" id="KW-1185">Reference proteome</keyword>
<evidence type="ECO:0000256" key="6">
    <source>
        <dbReference type="ARBA" id="ARBA00022989"/>
    </source>
</evidence>
<evidence type="ECO:0000256" key="2">
    <source>
        <dbReference type="ARBA" id="ARBA00004653"/>
    </source>
</evidence>
<feature type="transmembrane region" description="Helical" evidence="8">
    <location>
        <begin position="186"/>
        <end position="207"/>
    </location>
</feature>
<keyword evidence="6 8" id="KW-1133">Transmembrane helix</keyword>
<gene>
    <name evidence="10" type="ORF">MCHLO_11871</name>
</gene>
<evidence type="ECO:0000313" key="11">
    <source>
        <dbReference type="Proteomes" id="UP000815677"/>
    </source>
</evidence>
<feature type="region of interest" description="Disordered" evidence="9">
    <location>
        <begin position="1"/>
        <end position="31"/>
    </location>
</feature>
<proteinExistence type="inferred from homology"/>
<feature type="transmembrane region" description="Helical" evidence="8">
    <location>
        <begin position="94"/>
        <end position="118"/>
    </location>
</feature>
<evidence type="ECO:0000313" key="10">
    <source>
        <dbReference type="EMBL" id="GAT55067.1"/>
    </source>
</evidence>
<feature type="transmembrane region" description="Helical" evidence="8">
    <location>
        <begin position="65"/>
        <end position="82"/>
    </location>
</feature>
<evidence type="ECO:0000256" key="9">
    <source>
        <dbReference type="SAM" id="MobiDB-lite"/>
    </source>
</evidence>
<comment type="similarity">
    <text evidence="3 8">Belongs to the TVP23 family.</text>
</comment>
<organism evidence="10 11">
    <name type="scientific">Mycena chlorophos</name>
    <name type="common">Agaric fungus</name>
    <name type="synonym">Agaricus chlorophos</name>
    <dbReference type="NCBI Taxonomy" id="658473"/>
    <lineage>
        <taxon>Eukaryota</taxon>
        <taxon>Fungi</taxon>
        <taxon>Dikarya</taxon>
        <taxon>Basidiomycota</taxon>
        <taxon>Agaricomycotina</taxon>
        <taxon>Agaricomycetes</taxon>
        <taxon>Agaricomycetidae</taxon>
        <taxon>Agaricales</taxon>
        <taxon>Marasmiineae</taxon>
        <taxon>Mycenaceae</taxon>
        <taxon>Mycena</taxon>
    </lineage>
</organism>
<reference evidence="10" key="1">
    <citation type="submission" date="2014-09" db="EMBL/GenBank/DDBJ databases">
        <title>Genome sequence of the luminous mushroom Mycena chlorophos for searching fungal bioluminescence genes.</title>
        <authorList>
            <person name="Tanaka Y."/>
            <person name="Kasuga D."/>
            <person name="Oba Y."/>
            <person name="Hase S."/>
            <person name="Sato K."/>
            <person name="Oba Y."/>
            <person name="Sakakibara Y."/>
        </authorList>
    </citation>
    <scope>NUCLEOTIDE SEQUENCE</scope>
</reference>
<name>A0ABQ0LVH0_MYCCL</name>
<feature type="transmembrane region" description="Helical" evidence="8">
    <location>
        <begin position="213"/>
        <end position="234"/>
    </location>
</feature>
<dbReference type="PANTHER" id="PTHR13019:SF7">
    <property type="entry name" value="GOLGI APPARATUS MEMBRANE PROTEIN TVP23"/>
    <property type="match status" value="1"/>
</dbReference>
<evidence type="ECO:0000256" key="4">
    <source>
        <dbReference type="ARBA" id="ARBA00013603"/>
    </source>
</evidence>
<evidence type="ECO:0000256" key="5">
    <source>
        <dbReference type="ARBA" id="ARBA00022692"/>
    </source>
</evidence>
<evidence type="ECO:0000256" key="3">
    <source>
        <dbReference type="ARBA" id="ARBA00005467"/>
    </source>
</evidence>
<dbReference type="Pfam" id="PF05832">
    <property type="entry name" value="DUF846"/>
    <property type="match status" value="1"/>
</dbReference>
<evidence type="ECO:0000256" key="7">
    <source>
        <dbReference type="ARBA" id="ARBA00023136"/>
    </source>
</evidence>
<keyword evidence="5 8" id="KW-0812">Transmembrane</keyword>
<dbReference type="InterPro" id="IPR008564">
    <property type="entry name" value="TVP23-like"/>
</dbReference>
<comment type="subcellular location">
    <subcellularLocation>
        <location evidence="2 8">Golgi apparatus membrane</location>
        <topology evidence="2 8">Multi-pass membrane protein</topology>
    </subcellularLocation>
</comment>
<protein>
    <recommendedName>
        <fullName evidence="4 8">Golgi apparatus membrane protein TVP23</fullName>
    </recommendedName>
</protein>
<evidence type="ECO:0000256" key="1">
    <source>
        <dbReference type="ARBA" id="ARBA00003246"/>
    </source>
</evidence>
<evidence type="ECO:0000256" key="8">
    <source>
        <dbReference type="RuleBase" id="RU361206"/>
    </source>
</evidence>
<keyword evidence="8" id="KW-0333">Golgi apparatus</keyword>
<dbReference type="Proteomes" id="UP000815677">
    <property type="component" value="Unassembled WGS sequence"/>
</dbReference>
<comment type="function">
    <text evidence="1 8">Golgi membrane protein involved in vesicular trafficking.</text>
</comment>
<dbReference type="PANTHER" id="PTHR13019">
    <property type="entry name" value="GOLGI APPARATUS MEMBRANE PROTEIN TVP23"/>
    <property type="match status" value="1"/>
</dbReference>